<feature type="transmembrane region" description="Helical" evidence="5">
    <location>
        <begin position="236"/>
        <end position="258"/>
    </location>
</feature>
<evidence type="ECO:0000256" key="5">
    <source>
        <dbReference type="SAM" id="Phobius"/>
    </source>
</evidence>
<evidence type="ECO:0000256" key="1">
    <source>
        <dbReference type="ARBA" id="ARBA00004141"/>
    </source>
</evidence>
<feature type="transmembrane region" description="Helical" evidence="5">
    <location>
        <begin position="389"/>
        <end position="412"/>
    </location>
</feature>
<dbReference type="PANTHER" id="PTHR37422:SF23">
    <property type="entry name" value="TEICHURONIC ACID BIOSYNTHESIS PROTEIN TUAE"/>
    <property type="match status" value="1"/>
</dbReference>
<comment type="subcellular location">
    <subcellularLocation>
        <location evidence="1">Membrane</location>
        <topology evidence="1">Multi-pass membrane protein</topology>
    </subcellularLocation>
</comment>
<keyword evidence="3 5" id="KW-1133">Transmembrane helix</keyword>
<dbReference type="EMBL" id="CP117268">
    <property type="protein sequence ID" value="WFS25193.1"/>
    <property type="molecule type" value="Genomic_DNA"/>
</dbReference>
<organism evidence="7 8">
    <name type="scientific">Rhizobium rhododendri</name>
    <dbReference type="NCBI Taxonomy" id="2506430"/>
    <lineage>
        <taxon>Bacteria</taxon>
        <taxon>Pseudomonadati</taxon>
        <taxon>Pseudomonadota</taxon>
        <taxon>Alphaproteobacteria</taxon>
        <taxon>Hyphomicrobiales</taxon>
        <taxon>Rhizobiaceae</taxon>
        <taxon>Rhizobium/Agrobacterium group</taxon>
        <taxon>Rhizobium</taxon>
    </lineage>
</organism>
<feature type="transmembrane region" description="Helical" evidence="5">
    <location>
        <begin position="447"/>
        <end position="467"/>
    </location>
</feature>
<dbReference type="InterPro" id="IPR051533">
    <property type="entry name" value="WaaL-like"/>
</dbReference>
<evidence type="ECO:0000313" key="7">
    <source>
        <dbReference type="EMBL" id="WFS25193.1"/>
    </source>
</evidence>
<dbReference type="InterPro" id="IPR007016">
    <property type="entry name" value="O-antigen_ligase-rel_domated"/>
</dbReference>
<keyword evidence="4 5" id="KW-0472">Membrane</keyword>
<protein>
    <submittedName>
        <fullName evidence="7">O-antigen ligase family protein</fullName>
    </submittedName>
</protein>
<reference evidence="7 8" key="1">
    <citation type="journal article" date="2019" name="Phytopathology">
        <title>A Novel Group of Rhizobium tumorigenes-Like Agrobacteria Associated with Crown Gall Disease of Rhododendron and Blueberry.</title>
        <authorList>
            <person name="Kuzmanovic N."/>
            <person name="Behrens P."/>
            <person name="Idczak E."/>
            <person name="Wagner S."/>
            <person name="Gotz M."/>
            <person name="Sproer C."/>
            <person name="Bunk B."/>
            <person name="Overmann J."/>
            <person name="Smalla K."/>
        </authorList>
    </citation>
    <scope>NUCLEOTIDE SEQUENCE [LARGE SCALE GENOMIC DNA]</scope>
    <source>
        <strain evidence="8">rho-6.2</strain>
    </source>
</reference>
<dbReference type="PANTHER" id="PTHR37422">
    <property type="entry name" value="TEICHURONIC ACID BIOSYNTHESIS PROTEIN TUAE"/>
    <property type="match status" value="1"/>
</dbReference>
<dbReference type="GO" id="GO:0016874">
    <property type="term" value="F:ligase activity"/>
    <property type="evidence" value="ECO:0007669"/>
    <property type="project" value="UniProtKB-KW"/>
</dbReference>
<evidence type="ECO:0000259" key="6">
    <source>
        <dbReference type="Pfam" id="PF04932"/>
    </source>
</evidence>
<keyword evidence="2 5" id="KW-0812">Transmembrane</keyword>
<evidence type="ECO:0000313" key="8">
    <source>
        <dbReference type="Proteomes" id="UP000318939"/>
    </source>
</evidence>
<feature type="transmembrane region" description="Helical" evidence="5">
    <location>
        <begin position="193"/>
        <end position="215"/>
    </location>
</feature>
<geneLocation type="plasmid" evidence="7 8">
    <name>unnamed1</name>
</geneLocation>
<feature type="transmembrane region" description="Helical" evidence="5">
    <location>
        <begin position="122"/>
        <end position="142"/>
    </location>
</feature>
<keyword evidence="7" id="KW-0614">Plasmid</keyword>
<proteinExistence type="predicted"/>
<dbReference type="RefSeq" id="WP_142832089.1">
    <property type="nucleotide sequence ID" value="NZ_CP117268.1"/>
</dbReference>
<evidence type="ECO:0000256" key="4">
    <source>
        <dbReference type="ARBA" id="ARBA00023136"/>
    </source>
</evidence>
<feature type="transmembrane region" description="Helical" evidence="5">
    <location>
        <begin position="303"/>
        <end position="325"/>
    </location>
</feature>
<feature type="transmembrane region" description="Helical" evidence="5">
    <location>
        <begin position="12"/>
        <end position="33"/>
    </location>
</feature>
<dbReference type="Proteomes" id="UP000318939">
    <property type="component" value="Plasmid unnamed1"/>
</dbReference>
<evidence type="ECO:0000256" key="3">
    <source>
        <dbReference type="ARBA" id="ARBA00022989"/>
    </source>
</evidence>
<keyword evidence="8" id="KW-1185">Reference proteome</keyword>
<feature type="transmembrane region" description="Helical" evidence="5">
    <location>
        <begin position="39"/>
        <end position="60"/>
    </location>
</feature>
<feature type="transmembrane region" description="Helical" evidence="5">
    <location>
        <begin position="424"/>
        <end position="441"/>
    </location>
</feature>
<feature type="transmembrane region" description="Helical" evidence="5">
    <location>
        <begin position="264"/>
        <end position="283"/>
    </location>
</feature>
<sequence length="474" mass="50605">MTENIIVASQKLNLQIFAQFLYFLSLLSAIVPFGAVDPIPLGAATMLACIAAVVAGIVLGIPVKTRWLFATALILAVATSGWVEIQTLSGLGAGFVNPLWLGLQTASLPQSGSISIQPADSIAALSFLAVPMLTFLTGLMVIRSDSEARRFTAILAIGGGILAVYGLVQFIFFPETNLFFPKTAYPDSLTATFVNRNTAGTFLGLVCLTLARHVWSLSREISLAALVQYVSSNRPLKIAGLSFLLLNSFFLACSLVALCLTKSRGAIGSTVVAFLFLVCVLSLQRTRGTESFSAAPSRRKALLNTTVACGLVLLVVGILGGRVLLRAEMLGWEDSRYCVLPGIIELAKTEPLLGNGFGSFRYAFPRYRDPQCGITSIWERAHNFYLDGFIGLGITFVVILGVGVLALVIAQLIGMRNRRRMRSYSALGLASFVLVSLHGLADFSLQIPGMAAYFGAIMAATSTVSLGKSAHSRS</sequence>
<name>A0ABY8IPW7_9HYPH</name>
<feature type="domain" description="O-antigen ligase-related" evidence="6">
    <location>
        <begin position="250"/>
        <end position="395"/>
    </location>
</feature>
<feature type="transmembrane region" description="Helical" evidence="5">
    <location>
        <begin position="154"/>
        <end position="173"/>
    </location>
</feature>
<evidence type="ECO:0000256" key="2">
    <source>
        <dbReference type="ARBA" id="ARBA00022692"/>
    </source>
</evidence>
<gene>
    <name evidence="7" type="ORF">PR018_23290</name>
</gene>
<accession>A0ABY8IPW7</accession>
<keyword evidence="7" id="KW-0436">Ligase</keyword>
<feature type="transmembrane region" description="Helical" evidence="5">
    <location>
        <begin position="67"/>
        <end position="85"/>
    </location>
</feature>
<dbReference type="Pfam" id="PF04932">
    <property type="entry name" value="Wzy_C"/>
    <property type="match status" value="1"/>
</dbReference>
<reference evidence="7 8" key="2">
    <citation type="journal article" date="2023" name="MicrobiologyOpen">
        <title>Genomics of the tumorigenes clade of the family Rhizobiaceae and description of Rhizobium rhododendri sp. nov.</title>
        <authorList>
            <person name="Kuzmanovic N."/>
            <person name="diCenzo G.C."/>
            <person name="Bunk B."/>
            <person name="Sproeer C."/>
            <person name="Fruehling A."/>
            <person name="Neumann-Schaal M."/>
            <person name="Overmann J."/>
            <person name="Smalla K."/>
        </authorList>
    </citation>
    <scope>NUCLEOTIDE SEQUENCE [LARGE SCALE GENOMIC DNA]</scope>
    <source>
        <strain evidence="8">rho-6.2</strain>
        <plasmid evidence="7 8">unnamed1</plasmid>
    </source>
</reference>